<evidence type="ECO:0000256" key="2">
    <source>
        <dbReference type="ARBA" id="ARBA00008501"/>
    </source>
</evidence>
<evidence type="ECO:0000256" key="10">
    <source>
        <dbReference type="SAM" id="SignalP"/>
    </source>
</evidence>
<dbReference type="GO" id="GO:0016020">
    <property type="term" value="C:membrane"/>
    <property type="evidence" value="ECO:0007669"/>
    <property type="project" value="TreeGrafter"/>
</dbReference>
<keyword evidence="8" id="KW-0044">Antibiotic</keyword>
<evidence type="ECO:0000256" key="8">
    <source>
        <dbReference type="ARBA" id="ARBA00023022"/>
    </source>
</evidence>
<evidence type="ECO:0000256" key="5">
    <source>
        <dbReference type="ARBA" id="ARBA00022588"/>
    </source>
</evidence>
<dbReference type="GO" id="GO:0042742">
    <property type="term" value="P:defense response to bacterium"/>
    <property type="evidence" value="ECO:0007669"/>
    <property type="project" value="UniProtKB-KW"/>
</dbReference>
<keyword evidence="6 10" id="KW-0732">Signal</keyword>
<comment type="subcellular location">
    <subcellularLocation>
        <location evidence="1">Secreted</location>
    </subcellularLocation>
</comment>
<accession>A0A8B6HBM6</accession>
<dbReference type="CDD" id="cd08544">
    <property type="entry name" value="Reeler"/>
    <property type="match status" value="1"/>
</dbReference>
<dbReference type="Proteomes" id="UP000596742">
    <property type="component" value="Unassembled WGS sequence"/>
</dbReference>
<organism evidence="12 13">
    <name type="scientific">Mytilus galloprovincialis</name>
    <name type="common">Mediterranean mussel</name>
    <dbReference type="NCBI Taxonomy" id="29158"/>
    <lineage>
        <taxon>Eukaryota</taxon>
        <taxon>Metazoa</taxon>
        <taxon>Spiralia</taxon>
        <taxon>Lophotrochozoa</taxon>
        <taxon>Mollusca</taxon>
        <taxon>Bivalvia</taxon>
        <taxon>Autobranchia</taxon>
        <taxon>Pteriomorphia</taxon>
        <taxon>Mytilida</taxon>
        <taxon>Mytiloidea</taxon>
        <taxon>Mytilidae</taxon>
        <taxon>Mytilinae</taxon>
        <taxon>Mytilus</taxon>
    </lineage>
</organism>
<evidence type="ECO:0000256" key="4">
    <source>
        <dbReference type="ARBA" id="ARBA00022529"/>
    </source>
</evidence>
<dbReference type="InterPro" id="IPR051237">
    <property type="entry name" value="Ferric-chelate_Red/DefProt"/>
</dbReference>
<evidence type="ECO:0000313" key="13">
    <source>
        <dbReference type="Proteomes" id="UP000596742"/>
    </source>
</evidence>
<gene>
    <name evidence="12" type="ORF">MGAL_10B087483</name>
</gene>
<feature type="region of interest" description="Disordered" evidence="9">
    <location>
        <begin position="299"/>
        <end position="326"/>
    </location>
</feature>
<reference evidence="12" key="1">
    <citation type="submission" date="2018-11" db="EMBL/GenBank/DDBJ databases">
        <authorList>
            <person name="Alioto T."/>
            <person name="Alioto T."/>
        </authorList>
    </citation>
    <scope>NUCLEOTIDE SEQUENCE</scope>
</reference>
<dbReference type="Pfam" id="PF02014">
    <property type="entry name" value="Reeler"/>
    <property type="match status" value="1"/>
</dbReference>
<dbReference type="OrthoDB" id="6063987at2759"/>
<protein>
    <recommendedName>
        <fullName evidence="11">Reelin domain-containing protein</fullName>
    </recommendedName>
</protein>
<feature type="region of interest" description="Disordered" evidence="9">
    <location>
        <begin position="185"/>
        <end position="206"/>
    </location>
</feature>
<keyword evidence="5" id="KW-0399">Innate immunity</keyword>
<keyword evidence="7" id="KW-0391">Immunity</keyword>
<sequence length="588" mass="65219">MNFRVLQLCFVKLIFVNLILGYPNGAPRTEDSCLNLQPIHSDPITNQQFPNQQGPAPFRIELSTGVYQPCVMPIDCRRAPITVTIRGLSRYFRGFIIQARTEFGGVKSYGKFIPLGNMVSKTVACQNGQSLTHSNNNDRTVVQFQWLPEPNMRETFRFISTVVQDLRTIYTDVMSTEISPTGIVRQDNERKTSNVIQQPPSGPRKMFILKASPQEPFDYTWSSNQKNVPASSVRQNIQNQQVNPQSFNQPGNPNNAPSSSVRQIIPNQQINTQSFNQPGNPNNAASSSVRQIIPNQQINTQSFNQPGNPNVLSSTLRSPSNQQPNDRVIGNVRSNVQQIAPQTNNGVQFPPTNIIVQPSNNIVQPSLNSLTNMQRSRPALNTGPSNIRPARNQLTGAQTALISSNQQITNSRTSMMKNLSLQRNQQLMLPVSTNISNQNVPMQSQSTSMQQPNNALILTGGAQLSDPNMRSVPADLLNPGMLPDIQPEIVAQKIEVRTTIRTPLLLRISKTISMGVTTNPVTKINRINKTNKVAMPVNNIGERQSNNLAASMKKDNEFRQLNDDKKNSGCTAVISTLIMLIPLVFIIL</sequence>
<dbReference type="GO" id="GO:0005576">
    <property type="term" value="C:extracellular region"/>
    <property type="evidence" value="ECO:0007669"/>
    <property type="project" value="UniProtKB-SubCell"/>
</dbReference>
<keyword evidence="4" id="KW-0929">Antimicrobial</keyword>
<keyword evidence="3" id="KW-0964">Secreted</keyword>
<feature type="chain" id="PRO_5032589354" description="Reelin domain-containing protein" evidence="10">
    <location>
        <begin position="22"/>
        <end position="588"/>
    </location>
</feature>
<dbReference type="PANTHER" id="PTHR45828:SF9">
    <property type="entry name" value="CELL WALL INTEGRITY AND STRESS RESPONSE COMPONENT 4-LIKE-RELATED"/>
    <property type="match status" value="1"/>
</dbReference>
<dbReference type="EMBL" id="UYJE01009790">
    <property type="protein sequence ID" value="VDI76834.1"/>
    <property type="molecule type" value="Genomic_DNA"/>
</dbReference>
<feature type="compositionally biased region" description="Polar residues" evidence="9">
    <location>
        <begin position="299"/>
        <end position="325"/>
    </location>
</feature>
<dbReference type="InterPro" id="IPR002861">
    <property type="entry name" value="Reeler_dom"/>
</dbReference>
<evidence type="ECO:0000256" key="3">
    <source>
        <dbReference type="ARBA" id="ARBA00022525"/>
    </source>
</evidence>
<comment type="caution">
    <text evidence="12">The sequence shown here is derived from an EMBL/GenBank/DDBJ whole genome shotgun (WGS) entry which is preliminary data.</text>
</comment>
<evidence type="ECO:0000313" key="12">
    <source>
        <dbReference type="EMBL" id="VDI76834.1"/>
    </source>
</evidence>
<dbReference type="InterPro" id="IPR042307">
    <property type="entry name" value="Reeler_sf"/>
</dbReference>
<dbReference type="Gene3D" id="2.60.40.4060">
    <property type="entry name" value="Reeler domain"/>
    <property type="match status" value="1"/>
</dbReference>
<feature type="domain" description="Reelin" evidence="11">
    <location>
        <begin position="49"/>
        <end position="170"/>
    </location>
</feature>
<name>A0A8B6HBM6_MYTGA</name>
<dbReference type="AlphaFoldDB" id="A0A8B6HBM6"/>
<evidence type="ECO:0000256" key="1">
    <source>
        <dbReference type="ARBA" id="ARBA00004613"/>
    </source>
</evidence>
<keyword evidence="13" id="KW-1185">Reference proteome</keyword>
<proteinExistence type="inferred from homology"/>
<dbReference type="GO" id="GO:0045087">
    <property type="term" value="P:innate immune response"/>
    <property type="evidence" value="ECO:0007669"/>
    <property type="project" value="UniProtKB-KW"/>
</dbReference>
<feature type="signal peptide" evidence="10">
    <location>
        <begin position="1"/>
        <end position="21"/>
    </location>
</feature>
<comment type="similarity">
    <text evidence="2">Belongs to the insect defense protein family.</text>
</comment>
<dbReference type="PANTHER" id="PTHR45828">
    <property type="entry name" value="CYTOCHROME B561/FERRIC REDUCTASE TRANSMEMBRANE"/>
    <property type="match status" value="1"/>
</dbReference>
<evidence type="ECO:0000256" key="6">
    <source>
        <dbReference type="ARBA" id="ARBA00022729"/>
    </source>
</evidence>
<evidence type="ECO:0000256" key="7">
    <source>
        <dbReference type="ARBA" id="ARBA00022859"/>
    </source>
</evidence>
<evidence type="ECO:0000256" key="9">
    <source>
        <dbReference type="SAM" id="MobiDB-lite"/>
    </source>
</evidence>
<evidence type="ECO:0000259" key="11">
    <source>
        <dbReference type="Pfam" id="PF02014"/>
    </source>
</evidence>